<dbReference type="EMBL" id="MCGN01000002">
    <property type="protein sequence ID" value="ORZ01805.1"/>
    <property type="molecule type" value="Genomic_DNA"/>
</dbReference>
<accession>A0A1X2HQZ4</accession>
<evidence type="ECO:0000313" key="2">
    <source>
        <dbReference type="Proteomes" id="UP000242180"/>
    </source>
</evidence>
<dbReference type="OrthoDB" id="2283086at2759"/>
<dbReference type="InParanoid" id="A0A1X2HQZ4"/>
<proteinExistence type="predicted"/>
<name>A0A1X2HQZ4_SYNRA</name>
<comment type="caution">
    <text evidence="1">The sequence shown here is derived from an EMBL/GenBank/DDBJ whole genome shotgun (WGS) entry which is preliminary data.</text>
</comment>
<sequence>MTYDFRLSPNLLHAVAVLHTGAIISDKASVFILTAEAYGRGKSTDVHSESDGKSLPGSRCRYGTISAGIYNEADGKTMKKKLKIGGKHFNVLVTMGCRLQHDSMDAVNIGPETSCVANDIQPPSASIFFREQNCKRFLEAMTEVSTYSVPASISGLRQLVSSFGDLSTYHLFRASHEEFETDTRMPSTLASRFLQSLAISFMTDTRPNFTPTLQKYSVITLKSGNEDGSRPPAQARATLANFVDRLQAAENSVSPSILATTVNFSAIAQEAGTGVAAANKKIKMNVADHLKALYHHL</sequence>
<dbReference type="AlphaFoldDB" id="A0A1X2HQZ4"/>
<reference evidence="1 2" key="1">
    <citation type="submission" date="2016-07" db="EMBL/GenBank/DDBJ databases">
        <title>Pervasive Adenine N6-methylation of Active Genes in Fungi.</title>
        <authorList>
            <consortium name="DOE Joint Genome Institute"/>
            <person name="Mondo S.J."/>
            <person name="Dannebaum R.O."/>
            <person name="Kuo R.C."/>
            <person name="Labutti K."/>
            <person name="Haridas S."/>
            <person name="Kuo A."/>
            <person name="Salamov A."/>
            <person name="Ahrendt S.R."/>
            <person name="Lipzen A."/>
            <person name="Sullivan W."/>
            <person name="Andreopoulos W.B."/>
            <person name="Clum A."/>
            <person name="Lindquist E."/>
            <person name="Daum C."/>
            <person name="Ramamoorthy G.K."/>
            <person name="Gryganskyi A."/>
            <person name="Culley D."/>
            <person name="Magnuson J.K."/>
            <person name="James T.Y."/>
            <person name="O'Malley M.A."/>
            <person name="Stajich J.E."/>
            <person name="Spatafora J.W."/>
            <person name="Visel A."/>
            <person name="Grigoriev I.V."/>
        </authorList>
    </citation>
    <scope>NUCLEOTIDE SEQUENCE [LARGE SCALE GENOMIC DNA]</scope>
    <source>
        <strain evidence="1 2">NRRL 2496</strain>
    </source>
</reference>
<organism evidence="1 2">
    <name type="scientific">Syncephalastrum racemosum</name>
    <name type="common">Filamentous fungus</name>
    <dbReference type="NCBI Taxonomy" id="13706"/>
    <lineage>
        <taxon>Eukaryota</taxon>
        <taxon>Fungi</taxon>
        <taxon>Fungi incertae sedis</taxon>
        <taxon>Mucoromycota</taxon>
        <taxon>Mucoromycotina</taxon>
        <taxon>Mucoromycetes</taxon>
        <taxon>Mucorales</taxon>
        <taxon>Syncephalastraceae</taxon>
        <taxon>Syncephalastrum</taxon>
    </lineage>
</organism>
<protein>
    <submittedName>
        <fullName evidence="1">Uncharacterized protein</fullName>
    </submittedName>
</protein>
<dbReference type="Proteomes" id="UP000242180">
    <property type="component" value="Unassembled WGS sequence"/>
</dbReference>
<gene>
    <name evidence="1" type="ORF">BCR43DRAFT_432642</name>
</gene>
<evidence type="ECO:0000313" key="1">
    <source>
        <dbReference type="EMBL" id="ORZ01805.1"/>
    </source>
</evidence>
<dbReference type="OMA" id="LFRASHE"/>
<keyword evidence="2" id="KW-1185">Reference proteome</keyword>